<accession>A0A8J7Y8W4</accession>
<gene>
    <name evidence="2" type="ORF">KTS45_18705</name>
</gene>
<evidence type="ECO:0000313" key="3">
    <source>
        <dbReference type="Proteomes" id="UP000766550"/>
    </source>
</evidence>
<sequence>MHDRLLGELAHSRFLIYLIVPYKTFDALQTAAENDDGEMLSSIPETVDLGALVGSDEDLDQQEAVLDLLLYARDRLRTDPAVNALALDIDISLKEMDAATQSIEFALASNAVIYIVPRIGNNLGVNIETGSVLEA</sequence>
<keyword evidence="3" id="KW-1185">Reference proteome</keyword>
<evidence type="ECO:0000259" key="1">
    <source>
        <dbReference type="Pfam" id="PF24349"/>
    </source>
</evidence>
<organism evidence="2 3">
    <name type="scientific">Haloarcula limicola</name>
    <dbReference type="NCBI Taxonomy" id="1429915"/>
    <lineage>
        <taxon>Archaea</taxon>
        <taxon>Methanobacteriati</taxon>
        <taxon>Methanobacteriota</taxon>
        <taxon>Stenosarchaea group</taxon>
        <taxon>Halobacteria</taxon>
        <taxon>Halobacteriales</taxon>
        <taxon>Haloarculaceae</taxon>
        <taxon>Haloarcula</taxon>
    </lineage>
</organism>
<dbReference type="RefSeq" id="WP_194242926.1">
    <property type="nucleotide sequence ID" value="NZ_JAHQXF010000004.1"/>
</dbReference>
<proteinExistence type="predicted"/>
<dbReference type="Pfam" id="PF24349">
    <property type="entry name" value="DUF7509"/>
    <property type="match status" value="1"/>
</dbReference>
<feature type="domain" description="DUF7509" evidence="1">
    <location>
        <begin position="6"/>
        <end position="135"/>
    </location>
</feature>
<dbReference type="InterPro" id="IPR055931">
    <property type="entry name" value="DUF7509"/>
</dbReference>
<name>A0A8J7Y8W4_9EURY</name>
<dbReference type="EMBL" id="JAHQXF010000004">
    <property type="protein sequence ID" value="MBV0926242.1"/>
    <property type="molecule type" value="Genomic_DNA"/>
</dbReference>
<dbReference type="Proteomes" id="UP000766550">
    <property type="component" value="Unassembled WGS sequence"/>
</dbReference>
<dbReference type="AlphaFoldDB" id="A0A8J7Y8W4"/>
<reference evidence="2 3" key="1">
    <citation type="submission" date="2021-06" db="EMBL/GenBank/DDBJ databases">
        <title>New haloarchaea isolates fom saline soil.</title>
        <authorList>
            <person name="Duran-Viseras A."/>
            <person name="Sanchez-Porro C.S."/>
            <person name="Ventosa A."/>
        </authorList>
    </citation>
    <scope>NUCLEOTIDE SEQUENCE [LARGE SCALE GENOMIC DNA]</scope>
    <source>
        <strain evidence="2 3">JCM 183640</strain>
    </source>
</reference>
<protein>
    <recommendedName>
        <fullName evidence="1">DUF7509 domain-containing protein</fullName>
    </recommendedName>
</protein>
<evidence type="ECO:0000313" key="2">
    <source>
        <dbReference type="EMBL" id="MBV0926242.1"/>
    </source>
</evidence>
<comment type="caution">
    <text evidence="2">The sequence shown here is derived from an EMBL/GenBank/DDBJ whole genome shotgun (WGS) entry which is preliminary data.</text>
</comment>
<dbReference type="OrthoDB" id="202387at2157"/>